<evidence type="ECO:0000313" key="3">
    <source>
        <dbReference type="Proteomes" id="UP000230781"/>
    </source>
</evidence>
<keyword evidence="1" id="KW-0732">Signal</keyword>
<dbReference type="Proteomes" id="UP000230781">
    <property type="component" value="Chromosome"/>
</dbReference>
<feature type="signal peptide" evidence="1">
    <location>
        <begin position="1"/>
        <end position="21"/>
    </location>
</feature>
<accession>A0A2D3PRL9</accession>
<reference evidence="2 3" key="1">
    <citation type="submission" date="2017-11" db="EMBL/GenBank/DDBJ databases">
        <title>Genome sequencing of Fusobacterium periodonticum KCOM 2555.</title>
        <authorList>
            <person name="Kook J.-K."/>
            <person name="Park S.-N."/>
            <person name="Lim Y.K."/>
        </authorList>
    </citation>
    <scope>NUCLEOTIDE SEQUENCE [LARGE SCALE GENOMIC DNA]</scope>
    <source>
        <strain evidence="2 3">KCOM 2555</strain>
    </source>
</reference>
<organism evidence="2 3">
    <name type="scientific">Fusobacterium pseudoperiodonticum</name>
    <dbReference type="NCBI Taxonomy" id="2663009"/>
    <lineage>
        <taxon>Bacteria</taxon>
        <taxon>Fusobacteriati</taxon>
        <taxon>Fusobacteriota</taxon>
        <taxon>Fusobacteriia</taxon>
        <taxon>Fusobacteriales</taxon>
        <taxon>Fusobacteriaceae</taxon>
        <taxon>Fusobacterium</taxon>
    </lineage>
</organism>
<sequence length="249" mass="28790">MKRKLFFIFSLFLIFSLYAFAESFPQKAKSVNDFIPKGWKILKDENGSNFIAKGDLNKDKLEDVAIIIEKNDKKNIKKNDNFGPNELNLNPRILLILFKEKDGTYSLVAKNDKGFIKSEGSEDNPALMDTLSDISIKKNVLKITFNYFMSAGSWNTSSDTYIFRFQNNVFELIGYESDSYMRNSGDEEKISINFSTNKVKSTTGGNMFEGTKDKPKDKWRNIKFEKKYILDEMTEGTMDEILDTIYYIE</sequence>
<feature type="chain" id="PRO_5013629075" evidence="1">
    <location>
        <begin position="22"/>
        <end position="249"/>
    </location>
</feature>
<name>A0A2D3PRL9_9FUSO</name>
<protein>
    <submittedName>
        <fullName evidence="2">Uncharacterized protein</fullName>
    </submittedName>
</protein>
<proteinExistence type="predicted"/>
<evidence type="ECO:0000256" key="1">
    <source>
        <dbReference type="SAM" id="SignalP"/>
    </source>
</evidence>
<dbReference type="RefSeq" id="WP_100026405.1">
    <property type="nucleotide sequence ID" value="NZ_CP024704.1"/>
</dbReference>
<gene>
    <name evidence="2" type="ORF">CTM98_06515</name>
</gene>
<evidence type="ECO:0000313" key="2">
    <source>
        <dbReference type="EMBL" id="ATV70325.1"/>
    </source>
</evidence>
<dbReference type="AlphaFoldDB" id="A0A2D3PRL9"/>
<dbReference type="EMBL" id="CP024704">
    <property type="protein sequence ID" value="ATV70325.1"/>
    <property type="molecule type" value="Genomic_DNA"/>
</dbReference>